<dbReference type="RefSeq" id="WP_264325245.1">
    <property type="nucleotide sequence ID" value="NZ_JADEXQ010000035.1"/>
</dbReference>
<keyword evidence="4 7" id="KW-0812">Transmembrane</keyword>
<evidence type="ECO:0000256" key="6">
    <source>
        <dbReference type="ARBA" id="ARBA00023136"/>
    </source>
</evidence>
<evidence type="ECO:0000256" key="2">
    <source>
        <dbReference type="ARBA" id="ARBA00007430"/>
    </source>
</evidence>
<accession>A0A928Z2I4</accession>
<keyword evidence="6 7" id="KW-0472">Membrane</keyword>
<feature type="transmembrane region" description="Helical" evidence="7">
    <location>
        <begin position="378"/>
        <end position="400"/>
    </location>
</feature>
<comment type="subcellular location">
    <subcellularLocation>
        <location evidence="1">Cell membrane</location>
        <topology evidence="1">Multi-pass membrane protein</topology>
    </subcellularLocation>
</comment>
<dbReference type="AlphaFoldDB" id="A0A928Z2I4"/>
<feature type="transmembrane region" description="Helical" evidence="7">
    <location>
        <begin position="41"/>
        <end position="62"/>
    </location>
</feature>
<evidence type="ECO:0000256" key="1">
    <source>
        <dbReference type="ARBA" id="ARBA00004651"/>
    </source>
</evidence>
<feature type="transmembrane region" description="Helical" evidence="7">
    <location>
        <begin position="12"/>
        <end position="32"/>
    </location>
</feature>
<evidence type="ECO:0000256" key="4">
    <source>
        <dbReference type="ARBA" id="ARBA00022692"/>
    </source>
</evidence>
<name>A0A928Z2I4_9CYAN</name>
<comment type="similarity">
    <text evidence="2">Belongs to the polysaccharide synthase family.</text>
</comment>
<dbReference type="GO" id="GO:0005886">
    <property type="term" value="C:plasma membrane"/>
    <property type="evidence" value="ECO:0007669"/>
    <property type="project" value="UniProtKB-SubCell"/>
</dbReference>
<evidence type="ECO:0000256" key="3">
    <source>
        <dbReference type="ARBA" id="ARBA00022475"/>
    </source>
</evidence>
<reference evidence="8" key="1">
    <citation type="submission" date="2020-10" db="EMBL/GenBank/DDBJ databases">
        <authorList>
            <person name="Castelo-Branco R."/>
            <person name="Eusebio N."/>
            <person name="Adriana R."/>
            <person name="Vieira A."/>
            <person name="Brugerolle De Fraissinette N."/>
            <person name="Rezende De Castro R."/>
            <person name="Schneider M.P."/>
            <person name="Vasconcelos V."/>
            <person name="Leao P.N."/>
        </authorList>
    </citation>
    <scope>NUCLEOTIDE SEQUENCE</scope>
    <source>
        <strain evidence="8">LEGE 11480</strain>
    </source>
</reference>
<dbReference type="PANTHER" id="PTHR30250:SF10">
    <property type="entry name" value="LIPOPOLYSACCHARIDE BIOSYNTHESIS PROTEIN WZXC"/>
    <property type="match status" value="1"/>
</dbReference>
<dbReference type="InterPro" id="IPR050833">
    <property type="entry name" value="Poly_Biosynth_Transport"/>
</dbReference>
<evidence type="ECO:0000313" key="9">
    <source>
        <dbReference type="Proteomes" id="UP000625316"/>
    </source>
</evidence>
<dbReference type="Proteomes" id="UP000625316">
    <property type="component" value="Unassembled WGS sequence"/>
</dbReference>
<feature type="transmembrane region" description="Helical" evidence="7">
    <location>
        <begin position="350"/>
        <end position="372"/>
    </location>
</feature>
<feature type="transmembrane region" description="Helical" evidence="7">
    <location>
        <begin position="412"/>
        <end position="441"/>
    </location>
</feature>
<evidence type="ECO:0000256" key="7">
    <source>
        <dbReference type="SAM" id="Phobius"/>
    </source>
</evidence>
<dbReference type="Pfam" id="PF13440">
    <property type="entry name" value="Polysacc_synt_3"/>
    <property type="match status" value="1"/>
</dbReference>
<feature type="transmembrane region" description="Helical" evidence="7">
    <location>
        <begin position="115"/>
        <end position="135"/>
    </location>
</feature>
<keyword evidence="3" id="KW-1003">Cell membrane</keyword>
<evidence type="ECO:0000256" key="5">
    <source>
        <dbReference type="ARBA" id="ARBA00022989"/>
    </source>
</evidence>
<comment type="caution">
    <text evidence="8">The sequence shown here is derived from an EMBL/GenBank/DDBJ whole genome shotgun (WGS) entry which is preliminary data.</text>
</comment>
<sequence>MNLKQQVMSGGFYLALRQGIGMAISLGGVLLLTRLIGPENYGLYAGTFGVFWYVQTVFQMGIEVYIVRHEGEESARTHHQAFTLLLLLSVLGVVCAWIGMPLLQQWMKIEGFAQVARMMFLALPIVFLAQVPTALLERRLDYQRVAFIELADQLIYYVVALTLAFQGYGVWSAVIAWWVQQIQGLVLFYWASRYRPQLCWEPALIKEMLTYGVSYSASTWVWCARALVNPLLVGRFAGAEAVGYVALAIRLAEVLGFVKTATWRIALSALAKFQGDRGRLIRAVNEGMGLQVLALGPLVVAFAWVAPWLMPQLFGPKWIPVVAVFPFIACGNLTNALFNMHSSALYVLKHNWAVTLFHLGHVLLFGGAALFLLPRYGFIGYGWAELVAIGSYVIIHHFLVKSVGSPNYGLPFIWWGGFAAALFVYQLGWWTCFGLAIVAFLPATHKKLKEYIVSIRGGKISGSTAC</sequence>
<feature type="transmembrane region" description="Helical" evidence="7">
    <location>
        <begin position="318"/>
        <end position="338"/>
    </location>
</feature>
<dbReference type="EMBL" id="JADEXQ010000035">
    <property type="protein sequence ID" value="MBE9030421.1"/>
    <property type="molecule type" value="Genomic_DNA"/>
</dbReference>
<protein>
    <submittedName>
        <fullName evidence="8">Oligosaccharide flippase family protein</fullName>
    </submittedName>
</protein>
<gene>
    <name evidence="8" type="ORF">IQ266_11825</name>
</gene>
<feature type="transmembrane region" description="Helical" evidence="7">
    <location>
        <begin position="287"/>
        <end position="306"/>
    </location>
</feature>
<feature type="transmembrane region" description="Helical" evidence="7">
    <location>
        <begin position="155"/>
        <end position="179"/>
    </location>
</feature>
<dbReference type="PANTHER" id="PTHR30250">
    <property type="entry name" value="PST FAMILY PREDICTED COLANIC ACID TRANSPORTER"/>
    <property type="match status" value="1"/>
</dbReference>
<keyword evidence="5 7" id="KW-1133">Transmembrane helix</keyword>
<organism evidence="8 9">
    <name type="scientific">Romeriopsis navalis LEGE 11480</name>
    <dbReference type="NCBI Taxonomy" id="2777977"/>
    <lineage>
        <taxon>Bacteria</taxon>
        <taxon>Bacillati</taxon>
        <taxon>Cyanobacteriota</taxon>
        <taxon>Cyanophyceae</taxon>
        <taxon>Leptolyngbyales</taxon>
        <taxon>Leptolyngbyaceae</taxon>
        <taxon>Romeriopsis</taxon>
        <taxon>Romeriopsis navalis</taxon>
    </lineage>
</organism>
<feature type="transmembrane region" description="Helical" evidence="7">
    <location>
        <begin position="82"/>
        <end position="103"/>
    </location>
</feature>
<keyword evidence="9" id="KW-1185">Reference proteome</keyword>
<proteinExistence type="inferred from homology"/>
<evidence type="ECO:0000313" key="8">
    <source>
        <dbReference type="EMBL" id="MBE9030421.1"/>
    </source>
</evidence>